<dbReference type="Proteomes" id="UP000476176">
    <property type="component" value="Unassembled WGS sequence"/>
</dbReference>
<reference evidence="8 9" key="1">
    <citation type="submission" date="2018-08" db="EMBL/GenBank/DDBJ databases">
        <title>Genomic investigation of the strawberry pathogen Phytophthora fragariae indicates pathogenicity is determined by transcriptional variation in three key races.</title>
        <authorList>
            <person name="Adams T.M."/>
            <person name="Armitage A.D."/>
            <person name="Sobczyk M.K."/>
            <person name="Bates H.J."/>
            <person name="Dunwell J.M."/>
            <person name="Nellist C.F."/>
            <person name="Harrison R.J."/>
        </authorList>
    </citation>
    <scope>NUCLEOTIDE SEQUENCE [LARGE SCALE GENOMIC DNA]</scope>
    <source>
        <strain evidence="7 9">BC-1</strain>
        <strain evidence="6 13">BC-23</strain>
        <strain evidence="5 10">NOV-5</strain>
        <strain evidence="4 11">NOV-71</strain>
        <strain evidence="2 8">NOV-9</strain>
        <strain evidence="3 12">SCRP245</strain>
    </source>
</reference>
<evidence type="ECO:0000313" key="7">
    <source>
        <dbReference type="EMBL" id="KAE9172511.1"/>
    </source>
</evidence>
<gene>
    <name evidence="7" type="ORF">PF002_g29549</name>
    <name evidence="6" type="ORF">PF004_g31871</name>
    <name evidence="5" type="ORF">PF006_g28713</name>
    <name evidence="4" type="ORF">PF007_g28887</name>
    <name evidence="2" type="ORF">PF009_g28762</name>
    <name evidence="3" type="ORF">PF011_g28099</name>
</gene>
<dbReference type="EMBL" id="QXGD01004097">
    <property type="protein sequence ID" value="KAE9172511.1"/>
    <property type="molecule type" value="Genomic_DNA"/>
</dbReference>
<dbReference type="Proteomes" id="UP000440732">
    <property type="component" value="Unassembled WGS sequence"/>
</dbReference>
<evidence type="ECO:0000313" key="4">
    <source>
        <dbReference type="EMBL" id="KAE9065308.1"/>
    </source>
</evidence>
<proteinExistence type="predicted"/>
<dbReference type="Proteomes" id="UP000460718">
    <property type="component" value="Unassembled WGS sequence"/>
</dbReference>
<protein>
    <recommendedName>
        <fullName evidence="14">Secreted protein</fullName>
    </recommendedName>
</protein>
<dbReference type="AlphaFoldDB" id="A0A6A3VV83"/>
<evidence type="ECO:0000256" key="1">
    <source>
        <dbReference type="SAM" id="SignalP"/>
    </source>
</evidence>
<evidence type="ECO:0000313" key="8">
    <source>
        <dbReference type="Proteomes" id="UP000429523"/>
    </source>
</evidence>
<dbReference type="EMBL" id="QXGF01003737">
    <property type="protein sequence ID" value="KAE8920951.1"/>
    <property type="molecule type" value="Genomic_DNA"/>
</dbReference>
<evidence type="ECO:0000313" key="2">
    <source>
        <dbReference type="EMBL" id="KAE8920951.1"/>
    </source>
</evidence>
<dbReference type="Proteomes" id="UP000440367">
    <property type="component" value="Unassembled WGS sequence"/>
</dbReference>
<evidence type="ECO:0000313" key="11">
    <source>
        <dbReference type="Proteomes" id="UP000441208"/>
    </source>
</evidence>
<feature type="chain" id="PRO_5036380765" description="Secreted protein" evidence="1">
    <location>
        <begin position="16"/>
        <end position="61"/>
    </location>
</feature>
<feature type="signal peptide" evidence="1">
    <location>
        <begin position="1"/>
        <end position="15"/>
    </location>
</feature>
<evidence type="ECO:0000313" key="13">
    <source>
        <dbReference type="Proteomes" id="UP000476176"/>
    </source>
</evidence>
<evidence type="ECO:0000313" key="10">
    <source>
        <dbReference type="Proteomes" id="UP000440732"/>
    </source>
</evidence>
<evidence type="ECO:0000313" key="9">
    <source>
        <dbReference type="Proteomes" id="UP000440367"/>
    </source>
</evidence>
<dbReference type="EMBL" id="QXGA01004423">
    <property type="protein sequence ID" value="KAE9073543.1"/>
    <property type="molecule type" value="Genomic_DNA"/>
</dbReference>
<evidence type="ECO:0000313" key="12">
    <source>
        <dbReference type="Proteomes" id="UP000460718"/>
    </source>
</evidence>
<dbReference type="Proteomes" id="UP000441208">
    <property type="component" value="Unassembled WGS sequence"/>
</dbReference>
<accession>A0A6A3VV83</accession>
<dbReference type="EMBL" id="QXGC01008724">
    <property type="protein sequence ID" value="KAE9158455.1"/>
    <property type="molecule type" value="Genomic_DNA"/>
</dbReference>
<name>A0A6A3VV83_9STRA</name>
<dbReference type="EMBL" id="QXFW01004374">
    <property type="protein sequence ID" value="KAE8965975.1"/>
    <property type="molecule type" value="Genomic_DNA"/>
</dbReference>
<evidence type="ECO:0000313" key="5">
    <source>
        <dbReference type="EMBL" id="KAE9073543.1"/>
    </source>
</evidence>
<evidence type="ECO:0008006" key="14">
    <source>
        <dbReference type="Google" id="ProtNLM"/>
    </source>
</evidence>
<sequence length="61" mass="6968">MRVTMELCCLSLVATATVKMLRWPRPWLTWRVKETLTGFCSKHTWPDLSCRTVLSSAIGAK</sequence>
<keyword evidence="1" id="KW-0732">Signal</keyword>
<evidence type="ECO:0000313" key="6">
    <source>
        <dbReference type="EMBL" id="KAE9158455.1"/>
    </source>
</evidence>
<dbReference type="Proteomes" id="UP000429523">
    <property type="component" value="Unassembled WGS sequence"/>
</dbReference>
<dbReference type="EMBL" id="QXFZ01004193">
    <property type="protein sequence ID" value="KAE9065308.1"/>
    <property type="molecule type" value="Genomic_DNA"/>
</dbReference>
<organism evidence="7 9">
    <name type="scientific">Phytophthora fragariae</name>
    <dbReference type="NCBI Taxonomy" id="53985"/>
    <lineage>
        <taxon>Eukaryota</taxon>
        <taxon>Sar</taxon>
        <taxon>Stramenopiles</taxon>
        <taxon>Oomycota</taxon>
        <taxon>Peronosporomycetes</taxon>
        <taxon>Peronosporales</taxon>
        <taxon>Peronosporaceae</taxon>
        <taxon>Phytophthora</taxon>
    </lineage>
</organism>
<comment type="caution">
    <text evidence="7">The sequence shown here is derived from an EMBL/GenBank/DDBJ whole genome shotgun (WGS) entry which is preliminary data.</text>
</comment>
<evidence type="ECO:0000313" key="3">
    <source>
        <dbReference type="EMBL" id="KAE8965975.1"/>
    </source>
</evidence>